<dbReference type="PROSITE" id="PS50005">
    <property type="entry name" value="TPR"/>
    <property type="match status" value="4"/>
</dbReference>
<dbReference type="Gene3D" id="1.25.40.10">
    <property type="entry name" value="Tetratricopeptide repeat domain"/>
    <property type="match status" value="1"/>
</dbReference>
<feature type="non-terminal residue" evidence="2">
    <location>
        <position position="268"/>
    </location>
</feature>
<name>X1ANG2_9ZZZZ</name>
<dbReference type="EMBL" id="BART01005130">
    <property type="protein sequence ID" value="GAG61416.1"/>
    <property type="molecule type" value="Genomic_DNA"/>
</dbReference>
<evidence type="ECO:0000259" key="1">
    <source>
        <dbReference type="Pfam" id="PF13369"/>
    </source>
</evidence>
<dbReference type="InterPro" id="IPR011990">
    <property type="entry name" value="TPR-like_helical_dom_sf"/>
</dbReference>
<proteinExistence type="predicted"/>
<dbReference type="PANTHER" id="PTHR44998">
    <property type="match status" value="1"/>
</dbReference>
<dbReference type="Pfam" id="PF13181">
    <property type="entry name" value="TPR_8"/>
    <property type="match status" value="3"/>
</dbReference>
<gene>
    <name evidence="2" type="ORF">S01H4_12199</name>
</gene>
<reference evidence="2" key="1">
    <citation type="journal article" date="2014" name="Front. Microbiol.">
        <title>High frequency of phylogenetically diverse reductive dehalogenase-homologous genes in deep subseafloor sedimentary metagenomes.</title>
        <authorList>
            <person name="Kawai M."/>
            <person name="Futagami T."/>
            <person name="Toyoda A."/>
            <person name="Takaki Y."/>
            <person name="Nishi S."/>
            <person name="Hori S."/>
            <person name="Arai W."/>
            <person name="Tsubouchi T."/>
            <person name="Morono Y."/>
            <person name="Uchiyama I."/>
            <person name="Ito T."/>
            <person name="Fujiyama A."/>
            <person name="Inagaki F."/>
            <person name="Takami H."/>
        </authorList>
    </citation>
    <scope>NUCLEOTIDE SEQUENCE</scope>
    <source>
        <strain evidence="2">Expedition CK06-06</strain>
    </source>
</reference>
<dbReference type="Pfam" id="PF13369">
    <property type="entry name" value="Transglut_core2"/>
    <property type="match status" value="1"/>
</dbReference>
<accession>X1ANG2</accession>
<dbReference type="PANTHER" id="PTHR44998:SF1">
    <property type="entry name" value="UDP-N-ACETYLGLUCOSAMINE--PEPTIDE N-ACETYLGLUCOSAMINYLTRANSFERASE 110 KDA SUBUNIT"/>
    <property type="match status" value="1"/>
</dbReference>
<comment type="caution">
    <text evidence="2">The sequence shown here is derived from an EMBL/GenBank/DDBJ whole genome shotgun (WGS) entry which is preliminary data.</text>
</comment>
<organism evidence="2">
    <name type="scientific">marine sediment metagenome</name>
    <dbReference type="NCBI Taxonomy" id="412755"/>
    <lineage>
        <taxon>unclassified sequences</taxon>
        <taxon>metagenomes</taxon>
        <taxon>ecological metagenomes</taxon>
    </lineage>
</organism>
<evidence type="ECO:0000313" key="2">
    <source>
        <dbReference type="EMBL" id="GAG61416.1"/>
    </source>
</evidence>
<dbReference type="SMART" id="SM00028">
    <property type="entry name" value="TPR"/>
    <property type="match status" value="4"/>
</dbReference>
<feature type="non-terminal residue" evidence="2">
    <location>
        <position position="1"/>
    </location>
</feature>
<dbReference type="Pfam" id="PF13414">
    <property type="entry name" value="TPR_11"/>
    <property type="match status" value="1"/>
</dbReference>
<sequence length="268" mass="30193">YLFDELGFESVKEADNPDDLFLHSVLDKKRGYCLSLSILYLSLGERLGLPLYGVVVPGHFFVRYDDGRVRFNIETTSKGGTASDEHYINKFKVPENAHDSIYMMNLSKIQTLGCLFNNLGNSYSDIGDKEQALATLERAVQINPSLAESRTNLGNIYLKKGQIEDAIYEYHAALEINPTDAKTHNNLGNAYTKKDWLNDAISEYNLSLELDPNFIEAYKNLAAAYRKKEMFGQAQSVLKQAIILQPKNASLYSQAGDLYNQMGDYEKA</sequence>
<dbReference type="SUPFAM" id="SSF48452">
    <property type="entry name" value="TPR-like"/>
    <property type="match status" value="1"/>
</dbReference>
<feature type="domain" description="Protein SirB1 N-terminal" evidence="1">
    <location>
        <begin position="1"/>
        <end position="86"/>
    </location>
</feature>
<dbReference type="InterPro" id="IPR019734">
    <property type="entry name" value="TPR_rpt"/>
</dbReference>
<dbReference type="PROSITE" id="PS50293">
    <property type="entry name" value="TPR_REGION"/>
    <property type="match status" value="2"/>
</dbReference>
<dbReference type="GO" id="GO:0016757">
    <property type="term" value="F:glycosyltransferase activity"/>
    <property type="evidence" value="ECO:0007669"/>
    <property type="project" value="TreeGrafter"/>
</dbReference>
<dbReference type="GO" id="GO:0006493">
    <property type="term" value="P:protein O-linked glycosylation"/>
    <property type="evidence" value="ECO:0007669"/>
    <property type="project" value="TreeGrafter"/>
</dbReference>
<dbReference type="AlphaFoldDB" id="X1ANG2"/>
<protein>
    <recommendedName>
        <fullName evidence="1">Protein SirB1 N-terminal domain-containing protein</fullName>
    </recommendedName>
</protein>
<dbReference type="InterPro" id="IPR032698">
    <property type="entry name" value="SirB1_N"/>
</dbReference>